<gene>
    <name evidence="4" type="ORF">PG994_014371</name>
</gene>
<dbReference type="PANTHER" id="PTHR34502">
    <property type="entry name" value="DUF6594 DOMAIN-CONTAINING PROTEIN-RELATED"/>
    <property type="match status" value="1"/>
</dbReference>
<sequence length="317" mass="36594">MASSRTGWPLIAARERQIANEDFHRGFYYPTNRCLLYREQRISCLELRLYEIEKDEDEETLCQLSFDPEEFLAPFYGLPDPPLRASDNGQAGQAEADNPEGYRPNEAQSKRMRVKENLIQALDAELMKYFDLLNASQAVQTKPRVSREQHYAFYKKIKYRGILTESASQYLCHRDDFVTLNPNMIHQRFEGLLYTSRPYLWDIADFFRQGLCYFCRCFDLPTPPRPDRDEEDPEYDYDAAMLEWLSRFLLAPTVAAFLLVPVAILFFAKLSKAAAFGVVLTFVALFVLAISCFERSTVKIIIGVCAFEAVLVAFLAK</sequence>
<reference evidence="4 5" key="1">
    <citation type="submission" date="2023-01" db="EMBL/GenBank/DDBJ databases">
        <title>Analysis of 21 Apiospora genomes using comparative genomics revels a genus with tremendous synthesis potential of carbohydrate active enzymes and secondary metabolites.</title>
        <authorList>
            <person name="Sorensen T."/>
        </authorList>
    </citation>
    <scope>NUCLEOTIDE SEQUENCE [LARGE SCALE GENOMIC DNA]</scope>
    <source>
        <strain evidence="4 5">CBS 135458</strain>
    </source>
</reference>
<feature type="transmembrane region" description="Helical" evidence="2">
    <location>
        <begin position="248"/>
        <end position="268"/>
    </location>
</feature>
<feature type="region of interest" description="Disordered" evidence="1">
    <location>
        <begin position="83"/>
        <end position="109"/>
    </location>
</feature>
<dbReference type="PANTHER" id="PTHR34502:SF3">
    <property type="entry name" value="DUF6594 DOMAIN-CONTAINING PROTEIN"/>
    <property type="match status" value="1"/>
</dbReference>
<dbReference type="EMBL" id="JAQQWL010000015">
    <property type="protein sequence ID" value="KAK8041364.1"/>
    <property type="molecule type" value="Genomic_DNA"/>
</dbReference>
<proteinExistence type="predicted"/>
<feature type="transmembrane region" description="Helical" evidence="2">
    <location>
        <begin position="274"/>
        <end position="293"/>
    </location>
</feature>
<keyword evidence="2" id="KW-0472">Membrane</keyword>
<dbReference type="Pfam" id="PF20237">
    <property type="entry name" value="DUF6594"/>
    <property type="match status" value="1"/>
</dbReference>
<organism evidence="4 5">
    <name type="scientific">Apiospora phragmitis</name>
    <dbReference type="NCBI Taxonomy" id="2905665"/>
    <lineage>
        <taxon>Eukaryota</taxon>
        <taxon>Fungi</taxon>
        <taxon>Dikarya</taxon>
        <taxon>Ascomycota</taxon>
        <taxon>Pezizomycotina</taxon>
        <taxon>Sordariomycetes</taxon>
        <taxon>Xylariomycetidae</taxon>
        <taxon>Amphisphaeriales</taxon>
        <taxon>Apiosporaceae</taxon>
        <taxon>Apiospora</taxon>
    </lineage>
</organism>
<accession>A0ABR1T452</accession>
<dbReference type="Proteomes" id="UP001480595">
    <property type="component" value="Unassembled WGS sequence"/>
</dbReference>
<evidence type="ECO:0000313" key="5">
    <source>
        <dbReference type="Proteomes" id="UP001480595"/>
    </source>
</evidence>
<feature type="transmembrane region" description="Helical" evidence="2">
    <location>
        <begin position="300"/>
        <end position="316"/>
    </location>
</feature>
<evidence type="ECO:0000259" key="3">
    <source>
        <dbReference type="Pfam" id="PF20237"/>
    </source>
</evidence>
<keyword evidence="2" id="KW-0812">Transmembrane</keyword>
<keyword evidence="2" id="KW-1133">Transmembrane helix</keyword>
<evidence type="ECO:0000256" key="2">
    <source>
        <dbReference type="SAM" id="Phobius"/>
    </source>
</evidence>
<dbReference type="InterPro" id="IPR046529">
    <property type="entry name" value="DUF6594"/>
</dbReference>
<dbReference type="GeneID" id="92098843"/>
<comment type="caution">
    <text evidence="4">The sequence shown here is derived from an EMBL/GenBank/DDBJ whole genome shotgun (WGS) entry which is preliminary data.</text>
</comment>
<evidence type="ECO:0000313" key="4">
    <source>
        <dbReference type="EMBL" id="KAK8041364.1"/>
    </source>
</evidence>
<protein>
    <recommendedName>
        <fullName evidence="3">DUF6594 domain-containing protein</fullName>
    </recommendedName>
</protein>
<name>A0ABR1T452_9PEZI</name>
<evidence type="ECO:0000256" key="1">
    <source>
        <dbReference type="SAM" id="MobiDB-lite"/>
    </source>
</evidence>
<keyword evidence="5" id="KW-1185">Reference proteome</keyword>
<feature type="domain" description="DUF6594" evidence="3">
    <location>
        <begin position="23"/>
        <end position="312"/>
    </location>
</feature>
<dbReference type="RefSeq" id="XP_066708909.1">
    <property type="nucleotide sequence ID" value="XM_066865780.1"/>
</dbReference>